<feature type="region of interest" description="Disordered" evidence="1">
    <location>
        <begin position="279"/>
        <end position="298"/>
    </location>
</feature>
<keyword evidence="2" id="KW-0812">Transmembrane</keyword>
<evidence type="ECO:0000313" key="4">
    <source>
        <dbReference type="Proteomes" id="UP000009168"/>
    </source>
</evidence>
<dbReference type="AlphaFoldDB" id="I7MDT6"/>
<sequence length="757" mass="87857">MNSDQQNRYRGGGSNISVSSMRKELIKNNIDIDKDADLASLYQQFLQEKGVYQPNQFSTPSEQNRENGQRQSHNLPPPKERQQSIQGILNMIDHSKEKKNNQNYVFVDQHNSDVTQGQSSNQMPNRNDIASNQNMQIPEEAEINQSSARQSRFQAFNFGQQNQSGRNSLQNNRASSASMNSNRLSGNQNGLGLQNQQQRISNEGGNRSQQEIQSYSPVNYGNFNFRMSNQIYSPGINNGIRSSSNGMMNNQQGYFINENSSKRVSNQSYNNFNQIESANRRSQQLNSPVPQTGKKNSLWKNGEEINDFAGSAVFNRHQYTPNYPKSTSITDTKWKGLLDTARELSQKKQRQSNDSMMNISQYNIFSNKKSQVESRKSENIAEVDTSFQYLSQQQKLNIKDKVLIFFSKIEISHIVMFIMVGLFCIFFLQNIYDFLTHTPELEYCDSTLRQEQIEGSSCIPCPQNAICLNNNIKCKHSFVLIDKKCVTNPQIEPNTIRYLSTVVQNLQYLQAQYHCYDSNSSGYGNNLSRPYKEHKWESIVNILTIHHSKDLLFYDTLTKVKDYLKSKSIREQFDINYDSLRDTYYVTTFNPSYYCRIRLWSIQNVNIIIAVLCIFFLIFLLYQVAAVRRFIYFFKLYRIQQKIVNENKIQQQNNSLQQDLNKSIKDNQQLYQQGGQVSQRFASPQNSNEQSFSQRYSQQQNPSQQQQIKLLSQQQFLQVPQNQQNYLQIPSNQQQQQQQLKLDNSLLNLSQRRGKLS</sequence>
<feature type="compositionally biased region" description="Low complexity" evidence="1">
    <location>
        <begin position="171"/>
        <end position="191"/>
    </location>
</feature>
<organism evidence="3 4">
    <name type="scientific">Tetrahymena thermophila (strain SB210)</name>
    <dbReference type="NCBI Taxonomy" id="312017"/>
    <lineage>
        <taxon>Eukaryota</taxon>
        <taxon>Sar</taxon>
        <taxon>Alveolata</taxon>
        <taxon>Ciliophora</taxon>
        <taxon>Intramacronucleata</taxon>
        <taxon>Oligohymenophorea</taxon>
        <taxon>Hymenostomatida</taxon>
        <taxon>Tetrahymenina</taxon>
        <taxon>Tetrahymenidae</taxon>
        <taxon>Tetrahymena</taxon>
    </lineage>
</organism>
<dbReference type="GO" id="GO:0005637">
    <property type="term" value="C:nuclear inner membrane"/>
    <property type="evidence" value="ECO:0007669"/>
    <property type="project" value="InterPro"/>
</dbReference>
<name>I7MDT6_TETTS</name>
<dbReference type="RefSeq" id="XP_001011171.3">
    <property type="nucleotide sequence ID" value="XM_001011171.3"/>
</dbReference>
<protein>
    <submittedName>
        <fullName evidence="3">Man1-Src1p-carboxy-terminal domain protein</fullName>
    </submittedName>
</protein>
<proteinExistence type="predicted"/>
<dbReference type="Proteomes" id="UP000009168">
    <property type="component" value="Unassembled WGS sequence"/>
</dbReference>
<dbReference type="PANTHER" id="PTHR47808">
    <property type="entry name" value="INNER NUCLEAR MEMBRANE PROTEIN HEH2-RELATED"/>
    <property type="match status" value="1"/>
</dbReference>
<keyword evidence="4" id="KW-1185">Reference proteome</keyword>
<dbReference type="PANTHER" id="PTHR47808:SF2">
    <property type="entry name" value="LEM DOMAIN-CONTAINING PROTEIN 2"/>
    <property type="match status" value="1"/>
</dbReference>
<feature type="compositionally biased region" description="Polar residues" evidence="1">
    <location>
        <begin position="158"/>
        <end position="170"/>
    </location>
</feature>
<feature type="region of interest" description="Disordered" evidence="1">
    <location>
        <begin position="54"/>
        <end position="83"/>
    </location>
</feature>
<evidence type="ECO:0000256" key="1">
    <source>
        <dbReference type="SAM" id="MobiDB-lite"/>
    </source>
</evidence>
<evidence type="ECO:0000256" key="2">
    <source>
        <dbReference type="SAM" id="Phobius"/>
    </source>
</evidence>
<dbReference type="InterPro" id="IPR044780">
    <property type="entry name" value="Heh2/Src1"/>
</dbReference>
<dbReference type="GeneID" id="7836589"/>
<evidence type="ECO:0000313" key="3">
    <source>
        <dbReference type="EMBL" id="EAR90926.3"/>
    </source>
</evidence>
<feature type="region of interest" description="Disordered" evidence="1">
    <location>
        <begin position="158"/>
        <end position="191"/>
    </location>
</feature>
<keyword evidence="2" id="KW-1133">Transmembrane helix</keyword>
<dbReference type="GO" id="GO:0071763">
    <property type="term" value="P:nuclear membrane organization"/>
    <property type="evidence" value="ECO:0007669"/>
    <property type="project" value="TreeGrafter"/>
</dbReference>
<dbReference type="GO" id="GO:0034399">
    <property type="term" value="C:nuclear periphery"/>
    <property type="evidence" value="ECO:0007669"/>
    <property type="project" value="TreeGrafter"/>
</dbReference>
<feature type="transmembrane region" description="Helical" evidence="2">
    <location>
        <begin position="605"/>
        <end position="625"/>
    </location>
</feature>
<reference evidence="4" key="1">
    <citation type="journal article" date="2006" name="PLoS Biol.">
        <title>Macronuclear genome sequence of the ciliate Tetrahymena thermophila, a model eukaryote.</title>
        <authorList>
            <person name="Eisen J.A."/>
            <person name="Coyne R.S."/>
            <person name="Wu M."/>
            <person name="Wu D."/>
            <person name="Thiagarajan M."/>
            <person name="Wortman J.R."/>
            <person name="Badger J.H."/>
            <person name="Ren Q."/>
            <person name="Amedeo P."/>
            <person name="Jones K.M."/>
            <person name="Tallon L.J."/>
            <person name="Delcher A.L."/>
            <person name="Salzberg S.L."/>
            <person name="Silva J.C."/>
            <person name="Haas B.J."/>
            <person name="Majoros W.H."/>
            <person name="Farzad M."/>
            <person name="Carlton J.M."/>
            <person name="Smith R.K. Jr."/>
            <person name="Garg J."/>
            <person name="Pearlman R.E."/>
            <person name="Karrer K.M."/>
            <person name="Sun L."/>
            <person name="Manning G."/>
            <person name="Elde N.C."/>
            <person name="Turkewitz A.P."/>
            <person name="Asai D.J."/>
            <person name="Wilkes D.E."/>
            <person name="Wang Y."/>
            <person name="Cai H."/>
            <person name="Collins K."/>
            <person name="Stewart B.A."/>
            <person name="Lee S.R."/>
            <person name="Wilamowska K."/>
            <person name="Weinberg Z."/>
            <person name="Ruzzo W.L."/>
            <person name="Wloga D."/>
            <person name="Gaertig J."/>
            <person name="Frankel J."/>
            <person name="Tsao C.-C."/>
            <person name="Gorovsky M.A."/>
            <person name="Keeling P.J."/>
            <person name="Waller R.F."/>
            <person name="Patron N.J."/>
            <person name="Cherry J.M."/>
            <person name="Stover N.A."/>
            <person name="Krieger C.J."/>
            <person name="del Toro C."/>
            <person name="Ryder H.F."/>
            <person name="Williamson S.C."/>
            <person name="Barbeau R.A."/>
            <person name="Hamilton E.P."/>
            <person name="Orias E."/>
        </authorList>
    </citation>
    <scope>NUCLEOTIDE SEQUENCE [LARGE SCALE GENOMIC DNA]</scope>
    <source>
        <strain evidence="4">SB210</strain>
    </source>
</reference>
<dbReference type="KEGG" id="tet:TTHERM_00145310"/>
<dbReference type="GO" id="GO:0003682">
    <property type="term" value="F:chromatin binding"/>
    <property type="evidence" value="ECO:0007669"/>
    <property type="project" value="InterPro"/>
</dbReference>
<keyword evidence="2" id="KW-0472">Membrane</keyword>
<gene>
    <name evidence="3" type="ORF">TTHERM_00145310</name>
</gene>
<feature type="transmembrane region" description="Helical" evidence="2">
    <location>
        <begin position="402"/>
        <end position="428"/>
    </location>
</feature>
<dbReference type="EMBL" id="GG662793">
    <property type="protein sequence ID" value="EAR90926.3"/>
    <property type="molecule type" value="Genomic_DNA"/>
</dbReference>
<dbReference type="GO" id="GO:0005783">
    <property type="term" value="C:endoplasmic reticulum"/>
    <property type="evidence" value="ECO:0007669"/>
    <property type="project" value="TreeGrafter"/>
</dbReference>
<dbReference type="InParanoid" id="I7MDT6"/>
<accession>I7MDT6</accession>